<keyword evidence="11" id="KW-0472">Membrane</keyword>
<accession>A0A926VD72</accession>
<dbReference type="SMART" id="SM01080">
    <property type="entry name" value="CHASE2"/>
    <property type="match status" value="1"/>
</dbReference>
<dbReference type="SUPFAM" id="SSF56112">
    <property type="entry name" value="Protein kinase-like (PK-like)"/>
    <property type="match status" value="1"/>
</dbReference>
<comment type="catalytic activity">
    <reaction evidence="8">
        <text>L-seryl-[protein] + ATP = O-phospho-L-seryl-[protein] + ADP + H(+)</text>
        <dbReference type="Rhea" id="RHEA:17989"/>
        <dbReference type="Rhea" id="RHEA-COMP:9863"/>
        <dbReference type="Rhea" id="RHEA-COMP:11604"/>
        <dbReference type="ChEBI" id="CHEBI:15378"/>
        <dbReference type="ChEBI" id="CHEBI:29999"/>
        <dbReference type="ChEBI" id="CHEBI:30616"/>
        <dbReference type="ChEBI" id="CHEBI:83421"/>
        <dbReference type="ChEBI" id="CHEBI:456216"/>
        <dbReference type="EC" id="2.7.11.1"/>
    </reaction>
</comment>
<evidence type="ECO:0000256" key="2">
    <source>
        <dbReference type="ARBA" id="ARBA00022527"/>
    </source>
</evidence>
<dbReference type="CDD" id="cd14014">
    <property type="entry name" value="STKc_PknB_like"/>
    <property type="match status" value="1"/>
</dbReference>
<dbReference type="InterPro" id="IPR007890">
    <property type="entry name" value="CHASE2"/>
</dbReference>
<keyword evidence="5" id="KW-0418">Kinase</keyword>
<dbReference type="GO" id="GO:0005524">
    <property type="term" value="F:ATP binding"/>
    <property type="evidence" value="ECO:0007669"/>
    <property type="project" value="UniProtKB-UniRule"/>
</dbReference>
<keyword evidence="14" id="KW-1185">Reference proteome</keyword>
<reference evidence="13" key="2">
    <citation type="submission" date="2020-08" db="EMBL/GenBank/DDBJ databases">
        <authorList>
            <person name="Chen M."/>
            <person name="Teng W."/>
            <person name="Zhao L."/>
            <person name="Hu C."/>
            <person name="Zhou Y."/>
            <person name="Han B."/>
            <person name="Song L."/>
            <person name="Shu W."/>
        </authorList>
    </citation>
    <scope>NUCLEOTIDE SEQUENCE</scope>
    <source>
        <strain evidence="13">FACHB-1375</strain>
    </source>
</reference>
<keyword evidence="6 9" id="KW-0067">ATP-binding</keyword>
<dbReference type="Gene3D" id="3.30.200.20">
    <property type="entry name" value="Phosphorylase Kinase, domain 1"/>
    <property type="match status" value="1"/>
</dbReference>
<evidence type="ECO:0000256" key="3">
    <source>
        <dbReference type="ARBA" id="ARBA00022679"/>
    </source>
</evidence>
<dbReference type="Gene3D" id="1.10.510.10">
    <property type="entry name" value="Transferase(Phosphotransferase) domain 1"/>
    <property type="match status" value="1"/>
</dbReference>
<keyword evidence="3" id="KW-0808">Transferase</keyword>
<evidence type="ECO:0000256" key="1">
    <source>
        <dbReference type="ARBA" id="ARBA00012513"/>
    </source>
</evidence>
<keyword evidence="11" id="KW-1133">Transmembrane helix</keyword>
<protein>
    <recommendedName>
        <fullName evidence="1">non-specific serine/threonine protein kinase</fullName>
        <ecNumber evidence="1">2.7.11.1</ecNumber>
    </recommendedName>
</protein>
<dbReference type="Proteomes" id="UP000641646">
    <property type="component" value="Unassembled WGS sequence"/>
</dbReference>
<evidence type="ECO:0000313" key="14">
    <source>
        <dbReference type="Proteomes" id="UP000641646"/>
    </source>
</evidence>
<keyword evidence="2" id="KW-0723">Serine/threonine-protein kinase</keyword>
<comment type="catalytic activity">
    <reaction evidence="7">
        <text>L-threonyl-[protein] + ATP = O-phospho-L-threonyl-[protein] + ADP + H(+)</text>
        <dbReference type="Rhea" id="RHEA:46608"/>
        <dbReference type="Rhea" id="RHEA-COMP:11060"/>
        <dbReference type="Rhea" id="RHEA-COMP:11605"/>
        <dbReference type="ChEBI" id="CHEBI:15378"/>
        <dbReference type="ChEBI" id="CHEBI:30013"/>
        <dbReference type="ChEBI" id="CHEBI:30616"/>
        <dbReference type="ChEBI" id="CHEBI:61977"/>
        <dbReference type="ChEBI" id="CHEBI:456216"/>
        <dbReference type="EC" id="2.7.11.1"/>
    </reaction>
</comment>
<evidence type="ECO:0000256" key="8">
    <source>
        <dbReference type="ARBA" id="ARBA00048679"/>
    </source>
</evidence>
<gene>
    <name evidence="13" type="ORF">H6G03_08895</name>
</gene>
<evidence type="ECO:0000256" key="7">
    <source>
        <dbReference type="ARBA" id="ARBA00047899"/>
    </source>
</evidence>
<dbReference type="InterPro" id="IPR017441">
    <property type="entry name" value="Protein_kinase_ATP_BS"/>
</dbReference>
<feature type="transmembrane region" description="Helical" evidence="11">
    <location>
        <begin position="412"/>
        <end position="431"/>
    </location>
</feature>
<dbReference type="PROSITE" id="PS00107">
    <property type="entry name" value="PROTEIN_KINASE_ATP"/>
    <property type="match status" value="1"/>
</dbReference>
<feature type="transmembrane region" description="Helical" evidence="11">
    <location>
        <begin position="388"/>
        <end position="406"/>
    </location>
</feature>
<feature type="binding site" evidence="9">
    <location>
        <position position="518"/>
    </location>
    <ligand>
        <name>ATP</name>
        <dbReference type="ChEBI" id="CHEBI:30616"/>
    </ligand>
</feature>
<comment type="caution">
    <text evidence="13">The sequence shown here is derived from an EMBL/GenBank/DDBJ whole genome shotgun (WGS) entry which is preliminary data.</text>
</comment>
<dbReference type="PANTHER" id="PTHR24363">
    <property type="entry name" value="SERINE/THREONINE PROTEIN KINASE"/>
    <property type="match status" value="1"/>
</dbReference>
<keyword evidence="4 9" id="KW-0547">Nucleotide-binding</keyword>
<feature type="region of interest" description="Disordered" evidence="10">
    <location>
        <begin position="1"/>
        <end position="29"/>
    </location>
</feature>
<dbReference type="GO" id="GO:0004674">
    <property type="term" value="F:protein serine/threonine kinase activity"/>
    <property type="evidence" value="ECO:0007669"/>
    <property type="project" value="UniProtKB-KW"/>
</dbReference>
<organism evidence="13 14">
    <name type="scientific">Aerosakkonema funiforme FACHB-1375</name>
    <dbReference type="NCBI Taxonomy" id="2949571"/>
    <lineage>
        <taxon>Bacteria</taxon>
        <taxon>Bacillati</taxon>
        <taxon>Cyanobacteriota</taxon>
        <taxon>Cyanophyceae</taxon>
        <taxon>Oscillatoriophycideae</taxon>
        <taxon>Aerosakkonematales</taxon>
        <taxon>Aerosakkonemataceae</taxon>
        <taxon>Aerosakkonema</taxon>
    </lineage>
</organism>
<keyword evidence="11" id="KW-0812">Transmembrane</keyword>
<dbReference type="RefSeq" id="WP_190463977.1">
    <property type="nucleotide sequence ID" value="NZ_JACJPW010000017.1"/>
</dbReference>
<evidence type="ECO:0000256" key="6">
    <source>
        <dbReference type="ARBA" id="ARBA00022840"/>
    </source>
</evidence>
<name>A0A926VD72_9CYAN</name>
<proteinExistence type="predicted"/>
<dbReference type="Pfam" id="PF00069">
    <property type="entry name" value="Pkinase"/>
    <property type="match status" value="1"/>
</dbReference>
<dbReference type="InterPro" id="IPR000719">
    <property type="entry name" value="Prot_kinase_dom"/>
</dbReference>
<dbReference type="PROSITE" id="PS50011">
    <property type="entry name" value="PROTEIN_KINASE_DOM"/>
    <property type="match status" value="1"/>
</dbReference>
<dbReference type="PANTHER" id="PTHR24363:SF0">
    <property type="entry name" value="SERINE_THREONINE KINASE LIKE DOMAIN CONTAINING 1"/>
    <property type="match status" value="1"/>
</dbReference>
<evidence type="ECO:0000256" key="9">
    <source>
        <dbReference type="PROSITE-ProRule" id="PRU10141"/>
    </source>
</evidence>
<dbReference type="InterPro" id="IPR011009">
    <property type="entry name" value="Kinase-like_dom_sf"/>
</dbReference>
<evidence type="ECO:0000313" key="13">
    <source>
        <dbReference type="EMBL" id="MBD2181218.1"/>
    </source>
</evidence>
<dbReference type="EC" id="2.7.11.1" evidence="1"/>
<evidence type="ECO:0000256" key="4">
    <source>
        <dbReference type="ARBA" id="ARBA00022741"/>
    </source>
</evidence>
<reference evidence="13" key="1">
    <citation type="journal article" date="2015" name="ISME J.">
        <title>Draft Genome Sequence of Streptomyces incarnatus NRRL8089, which Produces the Nucleoside Antibiotic Sinefungin.</title>
        <authorList>
            <person name="Oshima K."/>
            <person name="Hattori M."/>
            <person name="Shimizu H."/>
            <person name="Fukuda K."/>
            <person name="Nemoto M."/>
            <person name="Inagaki K."/>
            <person name="Tamura T."/>
        </authorList>
    </citation>
    <scope>NUCLEOTIDE SEQUENCE</scope>
    <source>
        <strain evidence="13">FACHB-1375</strain>
    </source>
</reference>
<dbReference type="AlphaFoldDB" id="A0A926VD72"/>
<dbReference type="EMBL" id="JACJPW010000017">
    <property type="protein sequence ID" value="MBD2181218.1"/>
    <property type="molecule type" value="Genomic_DNA"/>
</dbReference>
<evidence type="ECO:0000256" key="10">
    <source>
        <dbReference type="SAM" id="MobiDB-lite"/>
    </source>
</evidence>
<feature type="compositionally biased region" description="Polar residues" evidence="10">
    <location>
        <begin position="8"/>
        <end position="29"/>
    </location>
</feature>
<evidence type="ECO:0000256" key="5">
    <source>
        <dbReference type="ARBA" id="ARBA00022777"/>
    </source>
</evidence>
<evidence type="ECO:0000256" key="11">
    <source>
        <dbReference type="SAM" id="Phobius"/>
    </source>
</evidence>
<dbReference type="Pfam" id="PF05226">
    <property type="entry name" value="CHASE2"/>
    <property type="match status" value="1"/>
</dbReference>
<feature type="domain" description="Protein kinase" evidence="12">
    <location>
        <begin position="487"/>
        <end position="747"/>
    </location>
</feature>
<sequence length="800" mass="89090">MAPEPSLPATNRQTSAVTRSGTTTKSSVQAGRASRLARLSHIVTGAWALAAGLATAGNLGLVQMMEYNTQTLLFELRGPVAPPDEIVILAIDEQSVKEGQFYQQDPKQYAYLEPLQVWPWKRSAYALAIDKLMKAGAKSVAVDVVFDRLSNDKAADKYLQQVLQRYPGRIALAAMYEDTEIQQGSLIQPTLPNPLFRTKPISAGIINYPLEVDGRIHRFSSEFIKQLSQTYSKQVKEEIDALTVAVPSFDEAALIAAGQSNIRAKGDRIYFYGPKDTFKQIPFFHVLDPYIWNNHLQQGKFKDKIVLIGPTTITEVQDFHKAPFSGSLLYREQMSGIEIHANAIATLMQGKAIGQAIPNPLMQGLFVFGGVLGTSVFLSKRKRSLNRFGWAIGIAFAWGTVSYFTFTYGQLILPTAVPAFAIVLSGFFYLTGDVSRQQIGKFQLRQTLKRYVTSPIVQEILSQHDDLQDLLPLKDSGTANKKIGGRYEIIKVLGAGGFGETYIAQDTQRPGKPLCVVKQLKPATNDHKHLELARRLFPREADALEKLGQHKQIPQLLAYFEEGDEFYLVQEFIAGHSLEYELIPGKPLTESQVIDIMLELLEILEFVHSQGVIHRDIKPNNIIRRDSDDKLVLIDFGAVKEVSTQLLENDGQSRFTVGIGTQGYAPPEQCAGRPRPNSDIYAVGITAIKALTGLSPNQLQQDIKSAEILWTHKAQVNPELAAIVSKMVRYDYHQRYQSASEIKEALLEIQQSSAAAFSLTDSPIDSAYSDEYDAPTKAWAERSETLYPLEETQEYKNQNN</sequence>
<dbReference type="SMART" id="SM00220">
    <property type="entry name" value="S_TKc"/>
    <property type="match status" value="1"/>
</dbReference>
<evidence type="ECO:0000259" key="12">
    <source>
        <dbReference type="PROSITE" id="PS50011"/>
    </source>
</evidence>
<feature type="transmembrane region" description="Helical" evidence="11">
    <location>
        <begin position="361"/>
        <end position="379"/>
    </location>
</feature>